<organism evidence="3">
    <name type="scientific">marine sediment metagenome</name>
    <dbReference type="NCBI Taxonomy" id="412755"/>
    <lineage>
        <taxon>unclassified sequences</taxon>
        <taxon>metagenomes</taxon>
        <taxon>ecological metagenomes</taxon>
    </lineage>
</organism>
<dbReference type="GO" id="GO:0005737">
    <property type="term" value="C:cytoplasm"/>
    <property type="evidence" value="ECO:0007669"/>
    <property type="project" value="InterPro"/>
</dbReference>
<accession>X1ML79</accession>
<dbReference type="EMBL" id="BARV01015742">
    <property type="protein sequence ID" value="GAI32392.1"/>
    <property type="molecule type" value="Genomic_DNA"/>
</dbReference>
<gene>
    <name evidence="3" type="ORF">S06H3_27163</name>
</gene>
<keyword evidence="2" id="KW-0119">Carbohydrate metabolism</keyword>
<protein>
    <submittedName>
        <fullName evidence="3">Uncharacterized protein</fullName>
    </submittedName>
</protein>
<feature type="non-terminal residue" evidence="3">
    <location>
        <position position="291"/>
    </location>
</feature>
<name>X1ML79_9ZZZZ</name>
<comment type="caution">
    <text evidence="3">The sequence shown here is derived from an EMBL/GenBank/DDBJ whole genome shotgun (WGS) entry which is preliminary data.</text>
</comment>
<dbReference type="SUPFAM" id="SSF53743">
    <property type="entry name" value="FucI/AraA N-terminal and middle domains"/>
    <property type="match status" value="1"/>
</dbReference>
<dbReference type="InterPro" id="IPR009015">
    <property type="entry name" value="Fucose_isomerase_N/cen_sf"/>
</dbReference>
<evidence type="ECO:0000313" key="3">
    <source>
        <dbReference type="EMBL" id="GAI32392.1"/>
    </source>
</evidence>
<dbReference type="AlphaFoldDB" id="X1ML79"/>
<evidence type="ECO:0000256" key="2">
    <source>
        <dbReference type="ARBA" id="ARBA00023277"/>
    </source>
</evidence>
<keyword evidence="1" id="KW-0413">Isomerase</keyword>
<sequence length="291" mass="32831">MKIGLYNLVSEVHDEGYVNRTLRGFLADIEEKLGEKFENINLEDFNRKDYFPLIFIKSGGVEGKFKQIFKKVKRPYLLLSSGLHNSFASSLEIASFLKQKGEKVEIILGDSNYIAMRIKELSKIFEVKSRLASTKLGVIGKPSDWLIASDVDYNKIKDDLGISLIDIEMDELVKEIDQSHHFDHPKLNNIKNKGFDSKSIDGALKIYHGFKAIVNKYKFDGITVRCFDLLEIYKNTGCLGLSLLNDEGIIAGCEGDIPALISMAILHYLTDEPVFMANPSSIDIDQNEIIL</sequence>
<reference evidence="3" key="1">
    <citation type="journal article" date="2014" name="Front. Microbiol.">
        <title>High frequency of phylogenetically diverse reductive dehalogenase-homologous genes in deep subseafloor sedimentary metagenomes.</title>
        <authorList>
            <person name="Kawai M."/>
            <person name="Futagami T."/>
            <person name="Toyoda A."/>
            <person name="Takaki Y."/>
            <person name="Nishi S."/>
            <person name="Hori S."/>
            <person name="Arai W."/>
            <person name="Tsubouchi T."/>
            <person name="Morono Y."/>
            <person name="Uchiyama I."/>
            <person name="Ito T."/>
            <person name="Fujiyama A."/>
            <person name="Inagaki F."/>
            <person name="Takami H."/>
        </authorList>
    </citation>
    <scope>NUCLEOTIDE SEQUENCE</scope>
    <source>
        <strain evidence="3">Expedition CK06-06</strain>
    </source>
</reference>
<dbReference type="GO" id="GO:0005996">
    <property type="term" value="P:monosaccharide metabolic process"/>
    <property type="evidence" value="ECO:0007669"/>
    <property type="project" value="InterPro"/>
</dbReference>
<dbReference type="PANTHER" id="PTHR36120">
    <property type="entry name" value="FUCOSE ISOMERASE"/>
    <property type="match status" value="1"/>
</dbReference>
<dbReference type="PANTHER" id="PTHR36120:SF2">
    <property type="entry name" value="FUCOSE ISOMERASE"/>
    <property type="match status" value="1"/>
</dbReference>
<dbReference type="GO" id="GO:0016861">
    <property type="term" value="F:intramolecular oxidoreductase activity, interconverting aldoses and ketoses"/>
    <property type="evidence" value="ECO:0007669"/>
    <property type="project" value="InterPro"/>
</dbReference>
<evidence type="ECO:0000256" key="1">
    <source>
        <dbReference type="ARBA" id="ARBA00023235"/>
    </source>
</evidence>
<proteinExistence type="predicted"/>